<organism evidence="10 11">
    <name type="scientific">Candidatus Pseudobacter hemicellulosilyticus</name>
    <dbReference type="NCBI Taxonomy" id="3121375"/>
    <lineage>
        <taxon>Bacteria</taxon>
        <taxon>Pseudomonadati</taxon>
        <taxon>Bacteroidota</taxon>
        <taxon>Chitinophagia</taxon>
        <taxon>Chitinophagales</taxon>
        <taxon>Chitinophagaceae</taxon>
        <taxon>Pseudobacter</taxon>
    </lineage>
</organism>
<keyword evidence="4" id="KW-0547">Nucleotide-binding</keyword>
<evidence type="ECO:0000256" key="7">
    <source>
        <dbReference type="ARBA" id="ARBA00023136"/>
    </source>
</evidence>
<dbReference type="AlphaFoldDB" id="A0AAJ6BG88"/>
<dbReference type="InterPro" id="IPR043760">
    <property type="entry name" value="PycTM_dom"/>
</dbReference>
<dbReference type="Proteomes" id="UP001220610">
    <property type="component" value="Chromosome"/>
</dbReference>
<evidence type="ECO:0000259" key="9">
    <source>
        <dbReference type="Pfam" id="PF18967"/>
    </source>
</evidence>
<feature type="transmembrane region" description="Helical" evidence="8">
    <location>
        <begin position="26"/>
        <end position="44"/>
    </location>
</feature>
<dbReference type="Pfam" id="PF18967">
    <property type="entry name" value="PycTM"/>
    <property type="match status" value="1"/>
</dbReference>
<evidence type="ECO:0000313" key="10">
    <source>
        <dbReference type="EMBL" id="WEK34519.1"/>
    </source>
</evidence>
<comment type="subcellular location">
    <subcellularLocation>
        <location evidence="1">Cell membrane</location>
    </subcellularLocation>
</comment>
<keyword evidence="6" id="KW-0051">Antiviral defense</keyword>
<feature type="transmembrane region" description="Helical" evidence="8">
    <location>
        <begin position="144"/>
        <end position="168"/>
    </location>
</feature>
<feature type="domain" description="Pycsar effector protein" evidence="9">
    <location>
        <begin position="7"/>
        <end position="164"/>
    </location>
</feature>
<gene>
    <name evidence="10" type="ORF">P0Y53_18690</name>
</gene>
<dbReference type="GO" id="GO:0000166">
    <property type="term" value="F:nucleotide binding"/>
    <property type="evidence" value="ECO:0007669"/>
    <property type="project" value="UniProtKB-KW"/>
</dbReference>
<reference evidence="10" key="1">
    <citation type="submission" date="2023-03" db="EMBL/GenBank/DDBJ databases">
        <title>Andean soil-derived lignocellulolytic bacterial consortium as a source of novel taxa and putative plastic-active enzymes.</title>
        <authorList>
            <person name="Diaz-Garcia L."/>
            <person name="Chuvochina M."/>
            <person name="Feuerriegel G."/>
            <person name="Bunk B."/>
            <person name="Sproer C."/>
            <person name="Streit W.R."/>
            <person name="Rodriguez L.M."/>
            <person name="Overmann J."/>
            <person name="Jimenez D.J."/>
        </authorList>
    </citation>
    <scope>NUCLEOTIDE SEQUENCE</scope>
    <source>
        <strain evidence="10">MAG 7</strain>
    </source>
</reference>
<dbReference type="GO" id="GO:0005886">
    <property type="term" value="C:plasma membrane"/>
    <property type="evidence" value="ECO:0007669"/>
    <property type="project" value="UniProtKB-SubCell"/>
</dbReference>
<sequence length="173" mass="19506">MTTIEYLEKQYSHAFDMIKFGETKNATLIAFNGAIVIGMAKVANDTSLLILKYFLCYVAAMCIISIFVGFSSLIAKIKDSPGNISLHKNDNMLFFATLAHMTHEELIEKINNKYGCESINTKHEYDLARQVIITSQIAARKFKLFNIAIAFTFCGLLTPLSLIVYKAFMDHDK</sequence>
<name>A0AAJ6BG88_9BACT</name>
<evidence type="ECO:0000256" key="5">
    <source>
        <dbReference type="ARBA" id="ARBA00022989"/>
    </source>
</evidence>
<evidence type="ECO:0000256" key="4">
    <source>
        <dbReference type="ARBA" id="ARBA00022741"/>
    </source>
</evidence>
<accession>A0AAJ6BG88</accession>
<evidence type="ECO:0000256" key="6">
    <source>
        <dbReference type="ARBA" id="ARBA00023118"/>
    </source>
</evidence>
<evidence type="ECO:0000256" key="2">
    <source>
        <dbReference type="ARBA" id="ARBA00022475"/>
    </source>
</evidence>
<keyword evidence="5 8" id="KW-1133">Transmembrane helix</keyword>
<keyword evidence="7 8" id="KW-0472">Membrane</keyword>
<proteinExistence type="predicted"/>
<evidence type="ECO:0000256" key="8">
    <source>
        <dbReference type="SAM" id="Phobius"/>
    </source>
</evidence>
<protein>
    <submittedName>
        <fullName evidence="10">DUF5706 domain-containing protein</fullName>
    </submittedName>
</protein>
<evidence type="ECO:0000313" key="11">
    <source>
        <dbReference type="Proteomes" id="UP001220610"/>
    </source>
</evidence>
<evidence type="ECO:0000256" key="1">
    <source>
        <dbReference type="ARBA" id="ARBA00004236"/>
    </source>
</evidence>
<dbReference type="GO" id="GO:0051607">
    <property type="term" value="P:defense response to virus"/>
    <property type="evidence" value="ECO:0007669"/>
    <property type="project" value="UniProtKB-KW"/>
</dbReference>
<keyword evidence="2" id="KW-1003">Cell membrane</keyword>
<feature type="transmembrane region" description="Helical" evidence="8">
    <location>
        <begin position="50"/>
        <end position="75"/>
    </location>
</feature>
<keyword evidence="3 8" id="KW-0812">Transmembrane</keyword>
<evidence type="ECO:0000256" key="3">
    <source>
        <dbReference type="ARBA" id="ARBA00022692"/>
    </source>
</evidence>
<dbReference type="EMBL" id="CP119311">
    <property type="protein sequence ID" value="WEK34519.1"/>
    <property type="molecule type" value="Genomic_DNA"/>
</dbReference>